<comment type="caution">
    <text evidence="2">The sequence shown here is derived from an EMBL/GenBank/DDBJ whole genome shotgun (WGS) entry which is preliminary data.</text>
</comment>
<evidence type="ECO:0000256" key="1">
    <source>
        <dbReference type="SAM" id="Coils"/>
    </source>
</evidence>
<protein>
    <submittedName>
        <fullName evidence="2">Uncharacterized protein</fullName>
    </submittedName>
</protein>
<sequence>MVWLRRGKVPGSDFPPQWPKAGKRDYCAVRGSEIGSASAELGLLQNDHHKLAEKIKGVEAAIMDLQSEQQTLKLKMADLMVRVHTLEHRVEDVTGSDHRNNIRIVGLPEGLGGNGIVAYLEHWLHTKVALVQLIPFFAWERVHHVPAHPLAPGQPAQIG</sequence>
<name>A0AAV7N1M1_PLEWA</name>
<evidence type="ECO:0000313" key="3">
    <source>
        <dbReference type="Proteomes" id="UP001066276"/>
    </source>
</evidence>
<keyword evidence="3" id="KW-1185">Reference proteome</keyword>
<reference evidence="2" key="1">
    <citation type="journal article" date="2022" name="bioRxiv">
        <title>Sequencing and chromosome-scale assembly of the giantPleurodeles waltlgenome.</title>
        <authorList>
            <person name="Brown T."/>
            <person name="Elewa A."/>
            <person name="Iarovenko S."/>
            <person name="Subramanian E."/>
            <person name="Araus A.J."/>
            <person name="Petzold A."/>
            <person name="Susuki M."/>
            <person name="Suzuki K.-i.T."/>
            <person name="Hayashi T."/>
            <person name="Toyoda A."/>
            <person name="Oliveira C."/>
            <person name="Osipova E."/>
            <person name="Leigh N.D."/>
            <person name="Simon A."/>
            <person name="Yun M.H."/>
        </authorList>
    </citation>
    <scope>NUCLEOTIDE SEQUENCE</scope>
    <source>
        <strain evidence="2">20211129_DDA</strain>
        <tissue evidence="2">Liver</tissue>
    </source>
</reference>
<dbReference type="Proteomes" id="UP001066276">
    <property type="component" value="Chromosome 9"/>
</dbReference>
<keyword evidence="1" id="KW-0175">Coiled coil</keyword>
<dbReference type="AlphaFoldDB" id="A0AAV7N1M1"/>
<gene>
    <name evidence="2" type="ORF">NDU88_007268</name>
</gene>
<dbReference type="EMBL" id="JANPWB010000013">
    <property type="protein sequence ID" value="KAJ1109911.1"/>
    <property type="molecule type" value="Genomic_DNA"/>
</dbReference>
<evidence type="ECO:0000313" key="2">
    <source>
        <dbReference type="EMBL" id="KAJ1109911.1"/>
    </source>
</evidence>
<accession>A0AAV7N1M1</accession>
<proteinExistence type="predicted"/>
<dbReference type="Gene3D" id="3.30.70.1820">
    <property type="entry name" value="L1 transposable element, RRM domain"/>
    <property type="match status" value="1"/>
</dbReference>
<organism evidence="2 3">
    <name type="scientific">Pleurodeles waltl</name>
    <name type="common">Iberian ribbed newt</name>
    <dbReference type="NCBI Taxonomy" id="8319"/>
    <lineage>
        <taxon>Eukaryota</taxon>
        <taxon>Metazoa</taxon>
        <taxon>Chordata</taxon>
        <taxon>Craniata</taxon>
        <taxon>Vertebrata</taxon>
        <taxon>Euteleostomi</taxon>
        <taxon>Amphibia</taxon>
        <taxon>Batrachia</taxon>
        <taxon>Caudata</taxon>
        <taxon>Salamandroidea</taxon>
        <taxon>Salamandridae</taxon>
        <taxon>Pleurodelinae</taxon>
        <taxon>Pleurodeles</taxon>
    </lineage>
</organism>
<feature type="coiled-coil region" evidence="1">
    <location>
        <begin position="48"/>
        <end position="75"/>
    </location>
</feature>